<evidence type="ECO:0000256" key="3">
    <source>
        <dbReference type="SAM" id="MobiDB-lite"/>
    </source>
</evidence>
<dbReference type="PANTHER" id="PTHR11005">
    <property type="entry name" value="LYSOSOMAL ACID LIPASE-RELATED"/>
    <property type="match status" value="1"/>
</dbReference>
<keyword evidence="2" id="KW-0378">Hydrolase</keyword>
<evidence type="ECO:0000313" key="5">
    <source>
        <dbReference type="Proteomes" id="UP000694863"/>
    </source>
</evidence>
<dbReference type="Pfam" id="PF04083">
    <property type="entry name" value="Abhydro_lipase"/>
    <property type="match status" value="1"/>
</dbReference>
<dbReference type="InterPro" id="IPR029058">
    <property type="entry name" value="AB_hydrolase_fold"/>
</dbReference>
<dbReference type="PIRSF" id="PIRSF000862">
    <property type="entry name" value="Steryl_ester_lip"/>
    <property type="match status" value="1"/>
</dbReference>
<evidence type="ECO:0000313" key="6">
    <source>
        <dbReference type="RefSeq" id="XP_012859671.1"/>
    </source>
</evidence>
<keyword evidence="2" id="KW-0443">Lipid metabolism</keyword>
<dbReference type="GeneID" id="101642542"/>
<sequence length="415" mass="46352">MAASGTASAQAQQPRFSQPARAGTWAVPAPTCRGQSGDPPGATVCLKTGMRPALLPDSRCSIYVVLLLGTTHGLCQKSVNPESNMNISQIISYWGYPDEVYDVVTEDGYILGLYRIPHGKTNSNNSAPWPAVLLQHGFLDSSSVWVSNLPNNRLALTLVDSGYDAWLGNNRRNTFSRKHVYLSPESKEFWAFSFDEMAKYDLPALINFIIRKTGQEQIHYVGHSQGITVAFIAFSEHPDLAQQIKNIFALSQVFCLGNTTGLTKTLLSFPPIFYKIIFDDEEVLPQIILNPLTVSKLRNQDIPDARCDRIPFALFEVDAENINMTTKQVRKEVQAYGFGSLALNMEHYSQPIPPQYSVKNLKVRTAVWHGLKDNLADPVDVNFLLPQIPNLIYVKTLPSYNHIDFIFGTKAVWDI</sequence>
<dbReference type="SUPFAM" id="SSF53474">
    <property type="entry name" value="alpha/beta-Hydrolases"/>
    <property type="match status" value="1"/>
</dbReference>
<reference evidence="6" key="1">
    <citation type="submission" date="2025-08" db="UniProtKB">
        <authorList>
            <consortium name="RefSeq"/>
        </authorList>
    </citation>
    <scope>IDENTIFICATION</scope>
</reference>
<evidence type="ECO:0000256" key="2">
    <source>
        <dbReference type="PIRNR" id="PIRNR000862"/>
    </source>
</evidence>
<dbReference type="Gene3D" id="3.40.50.1820">
    <property type="entry name" value="alpha/beta hydrolase"/>
    <property type="match status" value="1"/>
</dbReference>
<accession>A0ABM0ZQ03</accession>
<dbReference type="Proteomes" id="UP000694863">
    <property type="component" value="Unplaced"/>
</dbReference>
<evidence type="ECO:0000259" key="4">
    <source>
        <dbReference type="Pfam" id="PF04083"/>
    </source>
</evidence>
<dbReference type="InterPro" id="IPR006693">
    <property type="entry name" value="AB_hydrolase_lipase"/>
</dbReference>
<evidence type="ECO:0000256" key="1">
    <source>
        <dbReference type="ARBA" id="ARBA00010701"/>
    </source>
</evidence>
<organism evidence="5 6">
    <name type="scientific">Echinops telfairi</name>
    <name type="common">Lesser hedgehog tenrec</name>
    <dbReference type="NCBI Taxonomy" id="9371"/>
    <lineage>
        <taxon>Eukaryota</taxon>
        <taxon>Metazoa</taxon>
        <taxon>Chordata</taxon>
        <taxon>Craniata</taxon>
        <taxon>Vertebrata</taxon>
        <taxon>Euteleostomi</taxon>
        <taxon>Mammalia</taxon>
        <taxon>Eutheria</taxon>
        <taxon>Afrotheria</taxon>
        <taxon>Tenrecidae</taxon>
        <taxon>Tenrecinae</taxon>
        <taxon>Echinops</taxon>
    </lineage>
</organism>
<protein>
    <recommendedName>
        <fullName evidence="2">Lipase</fullName>
    </recommendedName>
</protein>
<feature type="compositionally biased region" description="Low complexity" evidence="3">
    <location>
        <begin position="1"/>
        <end position="13"/>
    </location>
</feature>
<proteinExistence type="inferred from homology"/>
<keyword evidence="2" id="KW-0442">Lipid degradation</keyword>
<keyword evidence="5" id="KW-1185">Reference proteome</keyword>
<comment type="similarity">
    <text evidence="1 2">Belongs to the AB hydrolase superfamily. Lipase family.</text>
</comment>
<feature type="region of interest" description="Disordered" evidence="3">
    <location>
        <begin position="1"/>
        <end position="21"/>
    </location>
</feature>
<dbReference type="InterPro" id="IPR025483">
    <property type="entry name" value="Lipase_euk"/>
</dbReference>
<gene>
    <name evidence="6" type="primary">LOC101642542</name>
</gene>
<dbReference type="RefSeq" id="XP_012859671.1">
    <property type="nucleotide sequence ID" value="XM_013004217.1"/>
</dbReference>
<name>A0ABM0ZQ03_ECHTE</name>
<feature type="domain" description="Partial AB-hydrolase lipase" evidence="4">
    <location>
        <begin position="87"/>
        <end position="149"/>
    </location>
</feature>